<dbReference type="Pfam" id="PF00583">
    <property type="entry name" value="Acetyltransf_1"/>
    <property type="match status" value="1"/>
</dbReference>
<dbReference type="InterPro" id="IPR016181">
    <property type="entry name" value="Acyl_CoA_acyltransferase"/>
</dbReference>
<dbReference type="InterPro" id="IPR000182">
    <property type="entry name" value="GNAT_dom"/>
</dbReference>
<dbReference type="Gene3D" id="3.40.630.30">
    <property type="match status" value="1"/>
</dbReference>
<dbReference type="SUPFAM" id="SSF55729">
    <property type="entry name" value="Acyl-CoA N-acyltransferases (Nat)"/>
    <property type="match status" value="1"/>
</dbReference>
<comment type="caution">
    <text evidence="2">The sequence shown here is derived from an EMBL/GenBank/DDBJ whole genome shotgun (WGS) entry which is preliminary data.</text>
</comment>
<feature type="domain" description="N-acetyltransferase" evidence="1">
    <location>
        <begin position="3"/>
        <end position="167"/>
    </location>
</feature>
<keyword evidence="3" id="KW-1185">Reference proteome</keyword>
<evidence type="ECO:0000313" key="2">
    <source>
        <dbReference type="EMBL" id="MDT0293724.1"/>
    </source>
</evidence>
<name>A0ABU2KGC8_9FLAO</name>
<dbReference type="PANTHER" id="PTHR43617">
    <property type="entry name" value="L-AMINO ACID N-ACETYLTRANSFERASE"/>
    <property type="match status" value="1"/>
</dbReference>
<proteinExistence type="predicted"/>
<evidence type="ECO:0000259" key="1">
    <source>
        <dbReference type="PROSITE" id="PS51186"/>
    </source>
</evidence>
<dbReference type="EMBL" id="JAVRBG010000003">
    <property type="protein sequence ID" value="MDT0293724.1"/>
    <property type="molecule type" value="Genomic_DNA"/>
</dbReference>
<evidence type="ECO:0000313" key="3">
    <source>
        <dbReference type="Proteomes" id="UP001182991"/>
    </source>
</evidence>
<dbReference type="InterPro" id="IPR050276">
    <property type="entry name" value="MshD_Acetyltransferase"/>
</dbReference>
<dbReference type="PROSITE" id="PS51186">
    <property type="entry name" value="GNAT"/>
    <property type="match status" value="1"/>
</dbReference>
<dbReference type="RefSeq" id="WP_311400679.1">
    <property type="nucleotide sequence ID" value="NZ_JAVRBG010000003.1"/>
</dbReference>
<accession>A0ABU2KGC8</accession>
<reference evidence="3" key="1">
    <citation type="submission" date="2023-07" db="EMBL/GenBank/DDBJ databases">
        <title>Isolating and identifying novel microbial strains from the Mariana Trench.</title>
        <authorList>
            <person name="Fu H."/>
        </authorList>
    </citation>
    <scope>NUCLEOTIDE SEQUENCE [LARGE SCALE GENOMIC DNA]</scope>
    <source>
        <strain evidence="3">T-y2</strain>
    </source>
</reference>
<organism evidence="2 3">
    <name type="scientific">Mesonia ostreae</name>
    <dbReference type="NCBI Taxonomy" id="861110"/>
    <lineage>
        <taxon>Bacteria</taxon>
        <taxon>Pseudomonadati</taxon>
        <taxon>Bacteroidota</taxon>
        <taxon>Flavobacteriia</taxon>
        <taxon>Flavobacteriales</taxon>
        <taxon>Flavobacteriaceae</taxon>
        <taxon>Mesonia</taxon>
    </lineage>
</organism>
<gene>
    <name evidence="2" type="ORF">RLT85_03685</name>
</gene>
<protein>
    <submittedName>
        <fullName evidence="2">GNAT family N-acetyltransferase</fullName>
    </submittedName>
</protein>
<sequence length="167" mass="19938">MDIIFKQIHIEDKNKVLLLFKEAAEKIAKKNVDHWQYWKNPPQEKIQWVEEGIQNDEFFFVEDSHKQNIGMLRILEEDMMYWGKQNEKAKYIHSLVVIERLEGRGIGKAILQKVEIEAKKEGYKFLRLDSDAKNPRLCNYYEQQGFRKVGTKTLPISTYNLYQKELV</sequence>
<dbReference type="Proteomes" id="UP001182991">
    <property type="component" value="Unassembled WGS sequence"/>
</dbReference>
<dbReference type="CDD" id="cd04301">
    <property type="entry name" value="NAT_SF"/>
    <property type="match status" value="1"/>
</dbReference>